<proteinExistence type="predicted"/>
<feature type="region of interest" description="Disordered" evidence="1">
    <location>
        <begin position="1"/>
        <end position="80"/>
    </location>
</feature>
<evidence type="ECO:0000313" key="3">
    <source>
        <dbReference type="Proteomes" id="UP001589575"/>
    </source>
</evidence>
<comment type="caution">
    <text evidence="2">The sequence shown here is derived from an EMBL/GenBank/DDBJ whole genome shotgun (WGS) entry which is preliminary data.</text>
</comment>
<dbReference type="Proteomes" id="UP001589575">
    <property type="component" value="Unassembled WGS sequence"/>
</dbReference>
<feature type="compositionally biased region" description="Low complexity" evidence="1">
    <location>
        <begin position="60"/>
        <end position="71"/>
    </location>
</feature>
<gene>
    <name evidence="2" type="ORF">ACFFX0_08850</name>
</gene>
<evidence type="ECO:0000256" key="1">
    <source>
        <dbReference type="SAM" id="MobiDB-lite"/>
    </source>
</evidence>
<feature type="compositionally biased region" description="Basic and acidic residues" evidence="1">
    <location>
        <begin position="1"/>
        <end position="16"/>
    </location>
</feature>
<keyword evidence="3" id="KW-1185">Reference proteome</keyword>
<sequence length="80" mass="7924">MKVLPHSEAEDGHRLSDLGSGTCRLPPPPGPIAGPCPWNTGISCCDPSAAGTRRSGPRCGPATGTGSAAGTPPTPSRPPP</sequence>
<evidence type="ECO:0000313" key="2">
    <source>
        <dbReference type="EMBL" id="MFB9071298.1"/>
    </source>
</evidence>
<feature type="compositionally biased region" description="Pro residues" evidence="1">
    <location>
        <begin position="25"/>
        <end position="34"/>
    </location>
</feature>
<protein>
    <submittedName>
        <fullName evidence="2">Uncharacterized protein</fullName>
    </submittedName>
</protein>
<accession>A0ABV5FX79</accession>
<reference evidence="2 3" key="1">
    <citation type="submission" date="2024-09" db="EMBL/GenBank/DDBJ databases">
        <authorList>
            <person name="Sun Q."/>
            <person name="Mori K."/>
        </authorList>
    </citation>
    <scope>NUCLEOTIDE SEQUENCE [LARGE SCALE GENOMIC DNA]</scope>
    <source>
        <strain evidence="2 3">CCM 7609</strain>
    </source>
</reference>
<organism evidence="2 3">
    <name type="scientific">Citricoccus parietis</name>
    <dbReference type="NCBI Taxonomy" id="592307"/>
    <lineage>
        <taxon>Bacteria</taxon>
        <taxon>Bacillati</taxon>
        <taxon>Actinomycetota</taxon>
        <taxon>Actinomycetes</taxon>
        <taxon>Micrococcales</taxon>
        <taxon>Micrococcaceae</taxon>
        <taxon>Citricoccus</taxon>
    </lineage>
</organism>
<dbReference type="EMBL" id="JBHMFI010000001">
    <property type="protein sequence ID" value="MFB9071298.1"/>
    <property type="molecule type" value="Genomic_DNA"/>
</dbReference>
<name>A0ABV5FX79_9MICC</name>